<dbReference type="Pfam" id="PF05175">
    <property type="entry name" value="MTS"/>
    <property type="match status" value="1"/>
</dbReference>
<keyword evidence="5" id="KW-0808">Transferase</keyword>
<dbReference type="GO" id="GO:0008168">
    <property type="term" value="F:methyltransferase activity"/>
    <property type="evidence" value="ECO:0007669"/>
    <property type="project" value="UniProtKB-KW"/>
</dbReference>
<dbReference type="SUPFAM" id="SSF53335">
    <property type="entry name" value="S-adenosyl-L-methionine-dependent methyltransferases"/>
    <property type="match status" value="1"/>
</dbReference>
<evidence type="ECO:0000256" key="1">
    <source>
        <dbReference type="ARBA" id="ARBA00022603"/>
    </source>
</evidence>
<dbReference type="OrthoDB" id="5489421at2"/>
<reference evidence="5 6" key="1">
    <citation type="submission" date="2015-08" db="EMBL/GenBank/DDBJ databases">
        <title>Investigation of the bacterial diversity of lava forest soil.</title>
        <authorList>
            <person name="Lee J.S."/>
        </authorList>
    </citation>
    <scope>NUCLEOTIDE SEQUENCE [LARGE SCALE GENOMIC DNA]</scope>
    <source>
        <strain evidence="5 6">GJW-30</strain>
    </source>
</reference>
<proteinExistence type="predicted"/>
<gene>
    <name evidence="5" type="ORF">GJW-30_1_01587</name>
</gene>
<dbReference type="GO" id="GO:0032259">
    <property type="term" value="P:methylation"/>
    <property type="evidence" value="ECO:0007669"/>
    <property type="project" value="UniProtKB-KW"/>
</dbReference>
<accession>A0A0S3PT33</accession>
<dbReference type="EMBL" id="AP014946">
    <property type="protein sequence ID" value="BAT59058.1"/>
    <property type="molecule type" value="Genomic_DNA"/>
</dbReference>
<protein>
    <submittedName>
        <fullName evidence="5">N5-glutamine S-adenosyl-L-methionine-dependent methyltransferase</fullName>
    </submittedName>
</protein>
<dbReference type="PANTHER" id="PTHR47739">
    <property type="entry name" value="TRNA1(VAL) (ADENINE(37)-N6)-METHYLTRANSFERASE"/>
    <property type="match status" value="1"/>
</dbReference>
<keyword evidence="1 5" id="KW-0489">Methyltransferase</keyword>
<dbReference type="Gene3D" id="3.40.50.150">
    <property type="entry name" value="Vaccinia Virus protein VP39"/>
    <property type="match status" value="1"/>
</dbReference>
<evidence type="ECO:0000256" key="2">
    <source>
        <dbReference type="ARBA" id="ARBA00022691"/>
    </source>
</evidence>
<dbReference type="Proteomes" id="UP000236884">
    <property type="component" value="Chromosome"/>
</dbReference>
<keyword evidence="6" id="KW-1185">Reference proteome</keyword>
<dbReference type="InterPro" id="IPR050210">
    <property type="entry name" value="tRNA_Adenine-N(6)_MTase"/>
</dbReference>
<dbReference type="KEGG" id="vgo:GJW-30_1_01587"/>
<evidence type="ECO:0000259" key="4">
    <source>
        <dbReference type="Pfam" id="PF05175"/>
    </source>
</evidence>
<dbReference type="AlphaFoldDB" id="A0A0S3PT33"/>
<keyword evidence="2" id="KW-0949">S-adenosyl-L-methionine</keyword>
<feature type="region of interest" description="Disordered" evidence="3">
    <location>
        <begin position="212"/>
        <end position="233"/>
    </location>
</feature>
<dbReference type="InterPro" id="IPR007848">
    <property type="entry name" value="Small_mtfrase_dom"/>
</dbReference>
<evidence type="ECO:0000313" key="6">
    <source>
        <dbReference type="Proteomes" id="UP000236884"/>
    </source>
</evidence>
<sequence>MTAPEGVTDDAALGGRLRLLQPKRGHRFGHDAVLLAAATSAGAGDHVVEFGAGVGLAGLALARRVPGARVTLVEIDQTLCALAGQNAERNDLAGRIAVLHGDVTQAAMPAATHVMMNPPYNDPQRHRASPHAGRASAHMAADGLLQAWCDAAARVLTQNGTLTLIWRADGLDAVHAALTSAFGDTRVLPVETRPGVATLVLVSARKGAAPSRKMLPPLRLNGPDGKPTAESERVVRDAAALAL</sequence>
<evidence type="ECO:0000256" key="3">
    <source>
        <dbReference type="SAM" id="MobiDB-lite"/>
    </source>
</evidence>
<organism evidence="5 6">
    <name type="scientific">Variibacter gotjawalensis</name>
    <dbReference type="NCBI Taxonomy" id="1333996"/>
    <lineage>
        <taxon>Bacteria</taxon>
        <taxon>Pseudomonadati</taxon>
        <taxon>Pseudomonadota</taxon>
        <taxon>Alphaproteobacteria</taxon>
        <taxon>Hyphomicrobiales</taxon>
        <taxon>Nitrobacteraceae</taxon>
        <taxon>Variibacter</taxon>
    </lineage>
</organism>
<dbReference type="InterPro" id="IPR029063">
    <property type="entry name" value="SAM-dependent_MTases_sf"/>
</dbReference>
<dbReference type="RefSeq" id="WP_096353909.1">
    <property type="nucleotide sequence ID" value="NZ_AP014946.1"/>
</dbReference>
<name>A0A0S3PT33_9BRAD</name>
<dbReference type="CDD" id="cd02440">
    <property type="entry name" value="AdoMet_MTases"/>
    <property type="match status" value="1"/>
</dbReference>
<feature type="domain" description="Methyltransferase small" evidence="4">
    <location>
        <begin position="35"/>
        <end position="188"/>
    </location>
</feature>
<dbReference type="PANTHER" id="PTHR47739:SF1">
    <property type="entry name" value="TRNA1(VAL) (ADENINE(37)-N6)-METHYLTRANSFERASE"/>
    <property type="match status" value="1"/>
</dbReference>
<evidence type="ECO:0000313" key="5">
    <source>
        <dbReference type="EMBL" id="BAT59058.1"/>
    </source>
</evidence>